<dbReference type="AlphaFoldDB" id="A0A1V2EXH4"/>
<keyword evidence="1" id="KW-1133">Transmembrane helix</keyword>
<keyword evidence="1" id="KW-0812">Transmembrane</keyword>
<protein>
    <submittedName>
        <fullName evidence="2">Uncharacterized protein</fullName>
    </submittedName>
</protein>
<evidence type="ECO:0000313" key="2">
    <source>
        <dbReference type="EMBL" id="ONF97290.1"/>
    </source>
</evidence>
<proteinExistence type="predicted"/>
<evidence type="ECO:0000256" key="1">
    <source>
        <dbReference type="SAM" id="Phobius"/>
    </source>
</evidence>
<accession>A0A1V2EXH4</accession>
<dbReference type="STRING" id="1915074.SPHI_07270"/>
<dbReference type="EMBL" id="MPSB01000002">
    <property type="protein sequence ID" value="ONF97290.1"/>
    <property type="molecule type" value="Genomic_DNA"/>
</dbReference>
<keyword evidence="3" id="KW-1185">Reference proteome</keyword>
<evidence type="ECO:0000313" key="3">
    <source>
        <dbReference type="Proteomes" id="UP000188729"/>
    </source>
</evidence>
<sequence length="32" mass="3489">MFLIFSKRLGCLSSTAISVGVSLLLLHLLGWL</sequence>
<reference evidence="2 3" key="1">
    <citation type="submission" date="2016-11" db="EMBL/GenBank/DDBJ databases">
        <title>Genome sequence of Sphingomonas jeddahensis G39.</title>
        <authorList>
            <person name="Poehlein A."/>
            <person name="Wuebbeler J.H."/>
            <person name="Steinbuechel A."/>
            <person name="Daniel R."/>
        </authorList>
    </citation>
    <scope>NUCLEOTIDE SEQUENCE [LARGE SCALE GENOMIC DNA]</scope>
    <source>
        <strain evidence="2 3">G39</strain>
    </source>
</reference>
<feature type="transmembrane region" description="Helical" evidence="1">
    <location>
        <begin position="12"/>
        <end position="31"/>
    </location>
</feature>
<comment type="caution">
    <text evidence="2">The sequence shown here is derived from an EMBL/GenBank/DDBJ whole genome shotgun (WGS) entry which is preliminary data.</text>
</comment>
<dbReference type="Proteomes" id="UP000188729">
    <property type="component" value="Unassembled WGS sequence"/>
</dbReference>
<name>A0A1V2EXH4_9SPHN</name>
<keyword evidence="1" id="KW-0472">Membrane</keyword>
<organism evidence="2 3">
    <name type="scientific">Sphingomonas jeddahensis</name>
    <dbReference type="NCBI Taxonomy" id="1915074"/>
    <lineage>
        <taxon>Bacteria</taxon>
        <taxon>Pseudomonadati</taxon>
        <taxon>Pseudomonadota</taxon>
        <taxon>Alphaproteobacteria</taxon>
        <taxon>Sphingomonadales</taxon>
        <taxon>Sphingomonadaceae</taxon>
        <taxon>Sphingomonas</taxon>
    </lineage>
</organism>
<gene>
    <name evidence="2" type="ORF">SPHI_07270</name>
</gene>